<dbReference type="PROSITE" id="PS51925">
    <property type="entry name" value="SWIB_MDM2"/>
    <property type="match status" value="1"/>
</dbReference>
<dbReference type="AlphaFoldDB" id="A0A8T0GLV3"/>
<evidence type="ECO:0000313" key="3">
    <source>
        <dbReference type="EMBL" id="KAG0559990.1"/>
    </source>
</evidence>
<evidence type="ECO:0000256" key="1">
    <source>
        <dbReference type="SAM" id="MobiDB-lite"/>
    </source>
</evidence>
<dbReference type="SMART" id="SM00151">
    <property type="entry name" value="SWIB"/>
    <property type="match status" value="1"/>
</dbReference>
<dbReference type="Proteomes" id="UP000822688">
    <property type="component" value="Chromosome 10"/>
</dbReference>
<feature type="compositionally biased region" description="Basic and acidic residues" evidence="1">
    <location>
        <begin position="103"/>
        <end position="115"/>
    </location>
</feature>
<name>A0A8T0GLV3_CERPU</name>
<protein>
    <recommendedName>
        <fullName evidence="2">DM2 domain-containing protein</fullName>
    </recommendedName>
</protein>
<sequence>MATKAASALGNGLNRTIQVSPALQRFLGVGECSRPESMKRVWDYIKDHKLQNPQNKKEVFCDETLKPVLGGKDKVGFLEIAKLLSEHFPKAPKVPKTPKAPKIPKEPKLPKEPKSPKSLTTRTVAAVPDNGVRIFLFTRPRSPWE</sequence>
<dbReference type="PANTHER" id="PTHR13844">
    <property type="entry name" value="SWI/SNF-RELATED MATRIX-ASSOCIATED ACTIN-DEPENDENT REGULATOR OF CHROMATIN SUBFAMILY D"/>
    <property type="match status" value="1"/>
</dbReference>
<comment type="caution">
    <text evidence="3">The sequence shown here is derived from an EMBL/GenBank/DDBJ whole genome shotgun (WGS) entry which is preliminary data.</text>
</comment>
<evidence type="ECO:0000313" key="4">
    <source>
        <dbReference type="Proteomes" id="UP000822688"/>
    </source>
</evidence>
<dbReference type="Pfam" id="PF02201">
    <property type="entry name" value="SWIB"/>
    <property type="match status" value="1"/>
</dbReference>
<dbReference type="CDD" id="cd10567">
    <property type="entry name" value="SWIB-MDM2_like"/>
    <property type="match status" value="1"/>
</dbReference>
<feature type="domain" description="DM2" evidence="2">
    <location>
        <begin position="12"/>
        <end position="90"/>
    </location>
</feature>
<reference evidence="3" key="1">
    <citation type="submission" date="2020-06" db="EMBL/GenBank/DDBJ databases">
        <title>WGS assembly of Ceratodon purpureus strain R40.</title>
        <authorList>
            <person name="Carey S.B."/>
            <person name="Jenkins J."/>
            <person name="Shu S."/>
            <person name="Lovell J.T."/>
            <person name="Sreedasyam A."/>
            <person name="Maumus F."/>
            <person name="Tiley G.P."/>
            <person name="Fernandez-Pozo N."/>
            <person name="Barry K."/>
            <person name="Chen C."/>
            <person name="Wang M."/>
            <person name="Lipzen A."/>
            <person name="Daum C."/>
            <person name="Saski C.A."/>
            <person name="Payton A.C."/>
            <person name="Mcbreen J.C."/>
            <person name="Conrad R.E."/>
            <person name="Kollar L.M."/>
            <person name="Olsson S."/>
            <person name="Huttunen S."/>
            <person name="Landis J.B."/>
            <person name="Wickett N.J."/>
            <person name="Johnson M.G."/>
            <person name="Rensing S.A."/>
            <person name="Grimwood J."/>
            <person name="Schmutz J."/>
            <person name="Mcdaniel S.F."/>
        </authorList>
    </citation>
    <scope>NUCLEOTIDE SEQUENCE</scope>
    <source>
        <strain evidence="3">R40</strain>
    </source>
</reference>
<dbReference type="SUPFAM" id="SSF47592">
    <property type="entry name" value="SWIB/MDM2 domain"/>
    <property type="match status" value="1"/>
</dbReference>
<accession>A0A8T0GLV3</accession>
<keyword evidence="4" id="KW-1185">Reference proteome</keyword>
<dbReference type="InterPro" id="IPR019835">
    <property type="entry name" value="SWIB_domain"/>
</dbReference>
<feature type="region of interest" description="Disordered" evidence="1">
    <location>
        <begin position="89"/>
        <end position="122"/>
    </location>
</feature>
<organism evidence="3 4">
    <name type="scientific">Ceratodon purpureus</name>
    <name type="common">Fire moss</name>
    <name type="synonym">Dicranum purpureum</name>
    <dbReference type="NCBI Taxonomy" id="3225"/>
    <lineage>
        <taxon>Eukaryota</taxon>
        <taxon>Viridiplantae</taxon>
        <taxon>Streptophyta</taxon>
        <taxon>Embryophyta</taxon>
        <taxon>Bryophyta</taxon>
        <taxon>Bryophytina</taxon>
        <taxon>Bryopsida</taxon>
        <taxon>Dicranidae</taxon>
        <taxon>Pseudoditrichales</taxon>
        <taxon>Ditrichaceae</taxon>
        <taxon>Ceratodon</taxon>
    </lineage>
</organism>
<proteinExistence type="predicted"/>
<dbReference type="InterPro" id="IPR003121">
    <property type="entry name" value="SWIB_MDM2_domain"/>
</dbReference>
<gene>
    <name evidence="3" type="ORF">KC19_10G145300</name>
</gene>
<dbReference type="EMBL" id="CM026431">
    <property type="protein sequence ID" value="KAG0559990.1"/>
    <property type="molecule type" value="Genomic_DNA"/>
</dbReference>
<dbReference type="InterPro" id="IPR036885">
    <property type="entry name" value="SWIB_MDM2_dom_sf"/>
</dbReference>
<evidence type="ECO:0000259" key="2">
    <source>
        <dbReference type="PROSITE" id="PS51925"/>
    </source>
</evidence>
<dbReference type="Gene3D" id="1.10.245.10">
    <property type="entry name" value="SWIB/MDM2 domain"/>
    <property type="match status" value="1"/>
</dbReference>